<dbReference type="InterPro" id="IPR042222">
    <property type="entry name" value="Dynein_2_N"/>
</dbReference>
<evidence type="ECO:0000313" key="19">
    <source>
        <dbReference type="EMBL" id="KAJ3142594.1"/>
    </source>
</evidence>
<evidence type="ECO:0000256" key="13">
    <source>
        <dbReference type="ARBA" id="ARBA00023069"/>
    </source>
</evidence>
<dbReference type="InterPro" id="IPR041658">
    <property type="entry name" value="AAA_lid_11"/>
</dbReference>
<evidence type="ECO:0000313" key="20">
    <source>
        <dbReference type="Proteomes" id="UP001211907"/>
    </source>
</evidence>
<dbReference type="Gene3D" id="1.10.8.720">
    <property type="entry name" value="Region D6 of dynein motor"/>
    <property type="match status" value="1"/>
</dbReference>
<dbReference type="InterPro" id="IPR024743">
    <property type="entry name" value="Dynein_HC_stalk"/>
</dbReference>
<dbReference type="FunFam" id="3.40.50.300:FF:001328">
    <property type="entry name" value="Dynein heavy chain 6, axonemal"/>
    <property type="match status" value="1"/>
</dbReference>
<dbReference type="Pfam" id="PF08393">
    <property type="entry name" value="DHC_N2"/>
    <property type="match status" value="1"/>
</dbReference>
<keyword evidence="15" id="KW-0206">Cytoskeleton</keyword>
<evidence type="ECO:0000256" key="6">
    <source>
        <dbReference type="ARBA" id="ARBA00022701"/>
    </source>
</evidence>
<comment type="subunit">
    <text evidence="4">Consists of at least two heavy chains and a number of intermediate and light chains.</text>
</comment>
<dbReference type="InterPro" id="IPR041228">
    <property type="entry name" value="Dynein_C"/>
</dbReference>
<dbReference type="Pfam" id="PF18198">
    <property type="entry name" value="AAA_lid_11"/>
    <property type="match status" value="1"/>
</dbReference>
<dbReference type="GO" id="GO:0005874">
    <property type="term" value="C:microtubule"/>
    <property type="evidence" value="ECO:0007669"/>
    <property type="project" value="UniProtKB-KW"/>
</dbReference>
<dbReference type="PANTHER" id="PTHR22878:SF70">
    <property type="entry name" value="DYNEIN HEAVY CHAIN 2, AXONEMAL"/>
    <property type="match status" value="1"/>
</dbReference>
<keyword evidence="5" id="KW-0963">Cytoplasm</keyword>
<evidence type="ECO:0000256" key="5">
    <source>
        <dbReference type="ARBA" id="ARBA00022490"/>
    </source>
</evidence>
<dbReference type="Pfam" id="PF17852">
    <property type="entry name" value="Dynein_AAA_lid"/>
    <property type="match status" value="1"/>
</dbReference>
<evidence type="ECO:0000256" key="16">
    <source>
        <dbReference type="ARBA" id="ARBA00023273"/>
    </source>
</evidence>
<dbReference type="InterPro" id="IPR035706">
    <property type="entry name" value="AAA_9"/>
</dbReference>
<dbReference type="FunFam" id="3.20.180.20:FF:000003">
    <property type="entry name" value="Dynein heavy chain 12, axonemal"/>
    <property type="match status" value="1"/>
</dbReference>
<dbReference type="FunFam" id="1.10.8.720:FF:000001">
    <property type="entry name" value="dynein heavy chain 7, axonemal"/>
    <property type="match status" value="1"/>
</dbReference>
<evidence type="ECO:0000256" key="9">
    <source>
        <dbReference type="ARBA" id="ARBA00022840"/>
    </source>
</evidence>
<keyword evidence="12 17" id="KW-0175">Coiled coil</keyword>
<keyword evidence="6" id="KW-0493">Microtubule</keyword>
<feature type="coiled-coil region" evidence="17">
    <location>
        <begin position="2848"/>
        <end position="2896"/>
    </location>
</feature>
<dbReference type="Gene3D" id="1.20.140.100">
    <property type="entry name" value="Dynein heavy chain, N-terminal domain 2"/>
    <property type="match status" value="1"/>
</dbReference>
<dbReference type="FunFam" id="3.40.50.300:FF:000223">
    <property type="entry name" value="Dynein heavy chain 3, axonemal"/>
    <property type="match status" value="1"/>
</dbReference>
<comment type="subcellular location">
    <subcellularLocation>
        <location evidence="1">Cell projection</location>
        <location evidence="1">Cilium</location>
        <location evidence="1">Flagellum</location>
    </subcellularLocation>
    <subcellularLocation>
        <location evidence="2">Cytoplasm</location>
        <location evidence="2">Cytoskeleton</location>
        <location evidence="2">Cilium axoneme</location>
    </subcellularLocation>
</comment>
<keyword evidence="20" id="KW-1185">Reference proteome</keyword>
<dbReference type="InterPro" id="IPR042219">
    <property type="entry name" value="AAA_lid_11_sf"/>
</dbReference>
<dbReference type="FunFam" id="1.20.140.100:FF:000004">
    <property type="entry name" value="Dynein axonemal heavy chain 6"/>
    <property type="match status" value="1"/>
</dbReference>
<dbReference type="InterPro" id="IPR041589">
    <property type="entry name" value="DNAH3_AAA_lid_1"/>
</dbReference>
<dbReference type="FunFam" id="1.10.8.710:FF:000004">
    <property type="entry name" value="Dynein axonemal heavy chain 6"/>
    <property type="match status" value="1"/>
</dbReference>
<dbReference type="GO" id="GO:0051959">
    <property type="term" value="F:dynein light intermediate chain binding"/>
    <property type="evidence" value="ECO:0007669"/>
    <property type="project" value="InterPro"/>
</dbReference>
<gene>
    <name evidence="19" type="primary">DNAH7_1</name>
    <name evidence="19" type="ORF">HK100_000494</name>
</gene>
<evidence type="ECO:0000256" key="15">
    <source>
        <dbReference type="ARBA" id="ARBA00023212"/>
    </source>
</evidence>
<dbReference type="Gene3D" id="6.10.140.1060">
    <property type="match status" value="1"/>
</dbReference>
<evidence type="ECO:0000256" key="11">
    <source>
        <dbReference type="ARBA" id="ARBA00023017"/>
    </source>
</evidence>
<dbReference type="PROSITE" id="PS50222">
    <property type="entry name" value="EF_HAND_2"/>
    <property type="match status" value="1"/>
</dbReference>
<dbReference type="InterPro" id="IPR041466">
    <property type="entry name" value="Dynein_AAA5_ext"/>
</dbReference>
<evidence type="ECO:0000256" key="14">
    <source>
        <dbReference type="ARBA" id="ARBA00023175"/>
    </source>
</evidence>
<keyword evidence="14" id="KW-0505">Motor protein</keyword>
<feature type="domain" description="EF-hand" evidence="18">
    <location>
        <begin position="2262"/>
        <end position="2297"/>
    </location>
</feature>
<dbReference type="EMBL" id="JADGJH010000011">
    <property type="protein sequence ID" value="KAJ3142594.1"/>
    <property type="molecule type" value="Genomic_DNA"/>
</dbReference>
<dbReference type="Gene3D" id="1.20.58.1120">
    <property type="match status" value="1"/>
</dbReference>
<evidence type="ECO:0000259" key="18">
    <source>
        <dbReference type="PROSITE" id="PS50222"/>
    </source>
</evidence>
<dbReference type="GO" id="GO:0005509">
    <property type="term" value="F:calcium ion binding"/>
    <property type="evidence" value="ECO:0007669"/>
    <property type="project" value="InterPro"/>
</dbReference>
<evidence type="ECO:0000256" key="7">
    <source>
        <dbReference type="ARBA" id="ARBA00022737"/>
    </source>
</evidence>
<dbReference type="FunFam" id="1.10.8.1220:FF:000001">
    <property type="entry name" value="Dynein axonemal heavy chain 5"/>
    <property type="match status" value="1"/>
</dbReference>
<dbReference type="InterPro" id="IPR027417">
    <property type="entry name" value="P-loop_NTPase"/>
</dbReference>
<dbReference type="Gene3D" id="3.40.50.300">
    <property type="entry name" value="P-loop containing nucleotide triphosphate hydrolases"/>
    <property type="match status" value="5"/>
</dbReference>
<dbReference type="Gene3D" id="1.10.8.1220">
    <property type="match status" value="1"/>
</dbReference>
<dbReference type="FunFam" id="3.10.490.20:FF:000001">
    <property type="entry name" value="dynein heavy chain 7, axonemal"/>
    <property type="match status" value="1"/>
</dbReference>
<dbReference type="Pfam" id="PF12774">
    <property type="entry name" value="AAA_6"/>
    <property type="match status" value="1"/>
</dbReference>
<keyword evidence="9" id="KW-0067">ATP-binding</keyword>
<dbReference type="Gene3D" id="3.10.490.20">
    <property type="match status" value="1"/>
</dbReference>
<keyword evidence="16" id="KW-0966">Cell projection</keyword>
<dbReference type="InterPro" id="IPR035699">
    <property type="entry name" value="AAA_6"/>
</dbReference>
<dbReference type="Gene3D" id="1.20.920.20">
    <property type="match status" value="1"/>
</dbReference>
<dbReference type="GO" id="GO:0008569">
    <property type="term" value="F:minus-end-directed microtubule motor activity"/>
    <property type="evidence" value="ECO:0007669"/>
    <property type="project" value="InterPro"/>
</dbReference>
<dbReference type="Pfam" id="PF17857">
    <property type="entry name" value="AAA_lid_1"/>
    <property type="match status" value="1"/>
</dbReference>
<dbReference type="Gene3D" id="1.10.287.2620">
    <property type="match status" value="1"/>
</dbReference>
<dbReference type="Pfam" id="PF12775">
    <property type="entry name" value="AAA_7"/>
    <property type="match status" value="1"/>
</dbReference>
<dbReference type="InterPro" id="IPR043160">
    <property type="entry name" value="Dynein_C_barrel"/>
</dbReference>
<keyword evidence="7" id="KW-0677">Repeat</keyword>
<evidence type="ECO:0000256" key="1">
    <source>
        <dbReference type="ARBA" id="ARBA00004230"/>
    </source>
</evidence>
<reference evidence="19" key="1">
    <citation type="submission" date="2020-05" db="EMBL/GenBank/DDBJ databases">
        <title>Phylogenomic resolution of chytrid fungi.</title>
        <authorList>
            <person name="Stajich J.E."/>
            <person name="Amses K."/>
            <person name="Simmons R."/>
            <person name="Seto K."/>
            <person name="Myers J."/>
            <person name="Bonds A."/>
            <person name="Quandt C.A."/>
            <person name="Barry K."/>
            <person name="Liu P."/>
            <person name="Grigoriev I."/>
            <person name="Longcore J.E."/>
            <person name="James T.Y."/>
        </authorList>
    </citation>
    <scope>NUCLEOTIDE SEQUENCE</scope>
    <source>
        <strain evidence="19">JEL0513</strain>
    </source>
</reference>
<proteinExistence type="inferred from homology"/>
<evidence type="ECO:0000256" key="2">
    <source>
        <dbReference type="ARBA" id="ARBA00004430"/>
    </source>
</evidence>
<keyword evidence="8" id="KW-0547">Nucleotide-binding</keyword>
<dbReference type="GO" id="GO:0005524">
    <property type="term" value="F:ATP binding"/>
    <property type="evidence" value="ECO:0007669"/>
    <property type="project" value="UniProtKB-KW"/>
</dbReference>
<evidence type="ECO:0000256" key="12">
    <source>
        <dbReference type="ARBA" id="ARBA00023054"/>
    </source>
</evidence>
<dbReference type="FunFam" id="1.20.920.30:FF:000002">
    <property type="entry name" value="Dynein axonemal heavy chain 3"/>
    <property type="match status" value="1"/>
</dbReference>
<comment type="similarity">
    <text evidence="3">Belongs to the dynein heavy chain family.</text>
</comment>
<dbReference type="GO" id="GO:0031514">
    <property type="term" value="C:motile cilium"/>
    <property type="evidence" value="ECO:0007669"/>
    <property type="project" value="UniProtKB-SubCell"/>
</dbReference>
<dbReference type="GO" id="GO:0045505">
    <property type="term" value="F:dynein intermediate chain binding"/>
    <property type="evidence" value="ECO:0007669"/>
    <property type="project" value="InterPro"/>
</dbReference>
<dbReference type="InterPro" id="IPR026983">
    <property type="entry name" value="DHC"/>
</dbReference>
<dbReference type="Gene3D" id="1.20.1270.280">
    <property type="match status" value="1"/>
</dbReference>
<dbReference type="FunFam" id="1.10.287.2620:FF:000002">
    <property type="entry name" value="Dynein heavy chain 2, axonemal"/>
    <property type="match status" value="1"/>
</dbReference>
<dbReference type="InterPro" id="IPR013602">
    <property type="entry name" value="Dynein_heavy_linker"/>
</dbReference>
<organism evidence="19 20">
    <name type="scientific">Physocladia obscura</name>
    <dbReference type="NCBI Taxonomy" id="109957"/>
    <lineage>
        <taxon>Eukaryota</taxon>
        <taxon>Fungi</taxon>
        <taxon>Fungi incertae sedis</taxon>
        <taxon>Chytridiomycota</taxon>
        <taxon>Chytridiomycota incertae sedis</taxon>
        <taxon>Chytridiomycetes</taxon>
        <taxon>Chytridiales</taxon>
        <taxon>Chytriomycetaceae</taxon>
        <taxon>Physocladia</taxon>
    </lineage>
</organism>
<dbReference type="FunFam" id="3.40.50.300:FF:000362">
    <property type="entry name" value="Dynein, axonemal, heavy chain 6"/>
    <property type="match status" value="1"/>
</dbReference>
<evidence type="ECO:0000256" key="17">
    <source>
        <dbReference type="SAM" id="Coils"/>
    </source>
</evidence>
<dbReference type="Gene3D" id="1.20.920.30">
    <property type="match status" value="1"/>
</dbReference>
<dbReference type="Gene3D" id="1.10.472.130">
    <property type="match status" value="1"/>
</dbReference>
<dbReference type="SUPFAM" id="SSF52540">
    <property type="entry name" value="P-loop containing nucleoside triphosphate hydrolases"/>
    <property type="match status" value="4"/>
</dbReference>
<comment type="caution">
    <text evidence="19">The sequence shown here is derived from an EMBL/GenBank/DDBJ whole genome shotgun (WGS) entry which is preliminary data.</text>
</comment>
<dbReference type="GO" id="GO:0003341">
    <property type="term" value="P:cilium movement"/>
    <property type="evidence" value="ECO:0007669"/>
    <property type="project" value="UniProtKB-ARBA"/>
</dbReference>
<dbReference type="FunFam" id="3.40.50.300:FF:002141">
    <property type="entry name" value="Dynein heavy chain"/>
    <property type="match status" value="1"/>
</dbReference>
<dbReference type="PANTHER" id="PTHR22878">
    <property type="entry name" value="DYNEIN HEAVY CHAIN 6, AXONEMAL-LIKE-RELATED"/>
    <property type="match status" value="1"/>
</dbReference>
<evidence type="ECO:0000256" key="3">
    <source>
        <dbReference type="ARBA" id="ARBA00008887"/>
    </source>
</evidence>
<name>A0AAD5TFW3_9FUNG</name>
<dbReference type="Gene3D" id="3.20.180.20">
    <property type="entry name" value="Dynein heavy chain, N-terminal domain 2"/>
    <property type="match status" value="1"/>
</dbReference>
<dbReference type="Gene3D" id="1.10.8.710">
    <property type="match status" value="1"/>
</dbReference>
<dbReference type="FunFam" id="3.40.50.300:FF:000044">
    <property type="entry name" value="Dynein heavy chain 5, axonemal"/>
    <property type="match status" value="1"/>
</dbReference>
<dbReference type="FunFam" id="1.20.920.20:FF:000006">
    <property type="entry name" value="Dynein, axonemal, heavy chain 6"/>
    <property type="match status" value="1"/>
</dbReference>
<evidence type="ECO:0000256" key="4">
    <source>
        <dbReference type="ARBA" id="ARBA00011655"/>
    </source>
</evidence>
<dbReference type="GO" id="GO:0005858">
    <property type="term" value="C:axonemal dynein complex"/>
    <property type="evidence" value="ECO:0007669"/>
    <property type="project" value="UniProtKB-ARBA"/>
</dbReference>
<dbReference type="Pfam" id="PF18199">
    <property type="entry name" value="Dynein_C"/>
    <property type="match status" value="1"/>
</dbReference>
<keyword evidence="11" id="KW-0243">Dynein</keyword>
<evidence type="ECO:0000256" key="10">
    <source>
        <dbReference type="ARBA" id="ARBA00022846"/>
    </source>
</evidence>
<dbReference type="InterPro" id="IPR042228">
    <property type="entry name" value="Dynein_linker_3"/>
</dbReference>
<keyword evidence="13" id="KW-0969">Cilium</keyword>
<dbReference type="InterPro" id="IPR024317">
    <property type="entry name" value="Dynein_heavy_chain_D4_dom"/>
</dbReference>
<dbReference type="Pfam" id="PF03028">
    <property type="entry name" value="Dynein_heavy"/>
    <property type="match status" value="1"/>
</dbReference>
<evidence type="ECO:0000256" key="8">
    <source>
        <dbReference type="ARBA" id="ARBA00022741"/>
    </source>
</evidence>
<dbReference type="Pfam" id="PF12781">
    <property type="entry name" value="AAA_9"/>
    <property type="match status" value="1"/>
</dbReference>
<dbReference type="Pfam" id="PF12780">
    <property type="entry name" value="AAA_8"/>
    <property type="match status" value="1"/>
</dbReference>
<sequence length="4043" mass="460777">MQQQQLELPQRKRVFIKWFPGFIFSLGNTQKSGDVLPGLIDQSNKKKNILPTGTRGRSWAKDVSLIPKAITASESPLAMFNRMQHTLLQPLSEDFTDQASSHEYRLQSLGLNEKKFAAGKSGIAVTSAALSRSGDKGVKKDKEHFRTTLVNIVMQNSSQSIASLLANNEFQAHESEKDTMQRYYYYISNGIDTQHVAEMEDEWLSNVLSLLSENLKTHHKVTVFSLSNEMRDDYHMSVKKAIVDFVLKDHRQKNDQNENDENNQFSFVKIRQSTQNWSQSFAQSQEKIKSSLLIVNPTFAGILKTWSSFKDIRLFDIESILTKGSAFELRTFKTMMTQKLEKAHEKMMTIWYPAILNVFYQGSKKNEWSSVQTERLESFFKTVSLILSDQLRYIVKESVKDFVGMFDGSVITAAKRVDGGKPLQFSVKMILDDEQIKFEPNTSDILSTVENLFDILLTATDRIPKIETQLFSNGAATTNINNSKLVTMTMKPDQCIRVAFESTLPVFTENARKSLRTNLQRLFEAPTAYINEYDRHKPLISRSLDTEVSEFLKVEDHTHDHLADEVKKYRYTATQISSAYPHVVGFPLVELHCDELIHELSDRAMQLANRILDRMAVDNRISNQQICQSFEAMAANLLSIPNTVSEMVNLQKCLDTSRTTSMKALDEAVDEAKKRLNFMISYADLKKDDCDLNSILFSWPQRIIPIFVDGDNILQKSRQSIQEELKTRREKLFIEVDGYAKQIDEYHTFSDYTELTRYLKSAQKLQSKMDNVNERIIGFNGEEVMYGWEVTPFPVLAEAISGLSPFLSAYQTSVDFQRCYHLWMTGPFLKLDPEVVEAEVSNMWRTMFKLASVFENDPCPLEICEITKEQLERFKVHLPLISTLCNPGLRDRHWKDISQVVGFRFQPDESTSLNYVLERNLSEYMDQLERISSVATKEYSFEKALQKMYSEWQAVELGTIDYRDTGTQILCSLDEIQTLLDDHIVKTQTMRGSPFIKSFEEEARSWEERLVTIQEILDEWLKVQSTWLYLEPIFSSEDIMRQMPAEGKRFTLVNKTWKDVMAHTALDRRVLYVTALPGLLDKLKESNSDLELIQKGLNQYLELKRLFFPRFFFLSNDEMLEILSETRDPTRVQPHLKKCFEGINSLEFDEKLDIKGMYSSQKEYIKFTGNVSTSEAAGSVEKWLLDVERMMLVSLREVCARANESYKDTAREKWVLEWAGQVVIGVSSIYWTKEVEFVLNEGKQNGLKKYLELSSERLGKIVELVRGNLTKLGRISLEALVVIDVHARDVIAKLDEENVSSVTEFGWLSQLRYYFEKETGIIVKMINSVQKYGYEYLGNTGRLVITPLTDRCYRTLFGALQLNLGGAPEGPAGTGKTESVKDLAKALAMFCVVYNCSDGLDYIAMGKFFKGLASAGAWACFDEFNRIDLEVLSVVAQQILTIQRAKAARLETFVFEGTELNLNPVCNCFITMNPGYAGRSELPDNLKALFRPVAMMVPDYTLISEISLYSFGFMNARSLAVKIVATYRLCSEQLSSQDHYDYGMRAVKSVLSAAGALKLKYPNENENILLLRSIMDVNLAKFLSQDIPLFRGITADLFPGVALPTPDYERLINCIQSNCDRMNLQNVPAFLEKILQIYEMMLVRHGFMVVGESFSGKTAAYRVLQSALTDCAKLSPDTDVKVLVTVLNPKSITMGQLYGQFDPVTHEWSDGVLALTFRTFASAQTPERKWLIFDGPVDAIWIENMNTVLDDNRKLCLNSGEIIQLSSTMSMIFEVRDLAVASPATVSRCGMIYMEPHRLGWRDTLVVSWMKRNLLQSPEQKLVLTMIDWLVQPLMTLIRRDLRELSETLDTNLAVSMLNILESLIDDSQISLTNKILQGYFLFSVVWSIGASVNDKGRETFNQFFRSVLIGGDQRYPVPAGFELEAKFPDGNSSGSVYDFVFDKIDGGKWCPWLETIDSNFTIAPKAKYDDIMVPTLDTVRYSFLLKTLATHNKPVLFVGPTGTGKSMYVRDTLVNGLSKDIYIPTFVTFSAQTSANQTQNIIESKMDKRRKGIFGPPLGKKSVIFVDDLNMPARETYGAQPPIELLRQWMDHGGWYNLAENSMQEFVDIQFVGAMGPPGGGRNPVTSRFLRHFNTITITNFDDSTLDRIFRTVLDWHFAKGFSSDISSLSKNIIDATRDIYRSSMDNLLPTPRKSHYTFNLRDFARVIQGILLARSEYFGEVSKILRLWQHEVYRVFYDRLIDDEDREWLFKKCQEVCKTKFNQEFINVFRKYDSDSDGVVTDENLRSLMFATFYTAKDANRIYNEIEDLNELSNFMDKQLSDYNAMSKKPMDLVMFRFAIEHISRISRVLLQPRGNILLVGVGGSGRQSLTRMAAFVAEYDVFQVEIAKNYGLENWHDDLKKIFRSAGGLGKQTIFLFSDTQIQQEAFLEEINNVLNSGEVPNLYAQDEKQEIFEVMRNNGARVGEATAAAMFQMFIDRCRENLHIVLCMSPVGEAFRNRLRKFPSLINCCTIDWFRDWPEDALEIVAIKFLSDVAIDDSIRSAVVFMCKYFHESARKLSETFLKQLRRHNYVTPTSYLELIKTFKSLLSLKRSAVLKLKYRYVNGLEKLNFAKASVAKMQVDLGNLQPQLIVTKEETDKIMVQIERESKDVLETKKIVQADEEVASKTAEGAKQMKLECEAGLAEAVPALESALAALDTLKSSDITVLKSMKSPPPGVKLVMEAICIMKDVKPVKIPDPAGSGKKIEDYWGPSKTLMSDMKFLDSLKAFDKDNINVNIMKVIRSKYMENPEFDPEKIKNASSAAEGLCRWVRAMECYDRVAKVVAPKKLALAQAESELATTMIKLNEKRAILKQVEDRMAALEANFKQMCDKKEALEKQVVSVSNQLIRAEKLIGSLGDEQDRWTQCAYDLDQKLTAITGDVLVSSGIVAYLGAFTKLYRDDCINDWAKKCKEKSIPCSETIKLAAILGDAVKIRAWNLAGLPNDSFSIDNGIVISNARRWPLLIDPQGQANRWIKNMEKAKNLAIVKLTDSDYTRTLENAVQFGTPVLMENVGEELDPVLEPLLLKQTFKQGGIMCIKLGDAVVEYSPDFRFYITTKLRNPHYLPELSTKVTLLNFMITPEGLEDQLLGIVIAKERPELEEMKNQLLLQSAENKKQLQDIEDKILEVLSSSEGNILEDETAIQILSSSKVLANTISEKQATAEKTEIKIDEIRVGYKPIAIYSSILFFCVADLANIEPMYQYSLTWYINLFINSIETSEKSSDLEARLITLNKHFTESLYCNVCRSLFEKDKLVFSFMLCISILRGKNEIDADEYRFLITGGVGIGELVIPNPDSSWLTEKSWADVCLLSNLKGFAGFSKSFPDYVDLWKRLFESTDPYKVEFPGQWKTELNNFQKLLVLRCLRPDKMCAAIQLYIIDRIGKRFVEPPPFNLASSYTDSNTCSPLIFILSPGADPMTGLIKFAEEKKMSGNRLQSISLGQGQGPIAAKLIISGVNEGAWIVLQNCHLAVSWMSTLEKICEDLSPETTHKDFRLWLTAYPSDKFPVTLLQNGVKMTNEPPKGLRANLIKSYLSDPLNEKSFYEGCKQQQAFEKLLYSLCFFHAVIQERRQFGPIGWNIPYEFNETDLRISARQLRNFLSEYDDIPYQALIYLTGQCNYGGRVTDDKDRRTLLTLLELYYNKNIVVIPKHKLCAIDDYIVPDVSNHAAMLKFFESLPLEAKPEVFSLHENADITRNNLETDQFFQAILSTQARSDSGGSKSNEQIISEVASDMFSKLPPPFDLYYIQQKYPVNYNESMNTVLLQEVIRYRNLVEIIRESLANIQKAIKGLVVMSADVEDVTTSILVGKIPGFWAKKSYPSMKNLGGYYQDLLTRLHFFKKWIDDGQPIVFWLSGFFFTQSFLTGCLQNFARKYTIPIDQLTFDFQVQQTKTAGVRPEEGQYIFGLFLEGARWDVQSNSIVESHPRVLFDIVPVIWLKPTEVSKLNISKKYECPIYKTSARRGILSTTGHSTNFVMNMRLPTNVPEEHWIRRGVAGLLALDF</sequence>
<dbReference type="Proteomes" id="UP001211907">
    <property type="component" value="Unassembled WGS sequence"/>
</dbReference>
<dbReference type="FunFam" id="1.20.58.1120:FF:000005">
    <property type="entry name" value="Dynein, axonemal, heavy chain 12"/>
    <property type="match status" value="1"/>
</dbReference>
<dbReference type="InterPro" id="IPR004273">
    <property type="entry name" value="Dynein_heavy_D6_P-loop"/>
</dbReference>
<protein>
    <submittedName>
        <fullName evidence="19">Dynein heavy chain 7, axonemal</fullName>
    </submittedName>
</protein>
<keyword evidence="10" id="KW-0282">Flagellum</keyword>
<accession>A0AAD5TFW3</accession>
<dbReference type="FunFam" id="1.20.1270.280:FF:000001">
    <property type="entry name" value="dynein heavy chain 7, axonemal"/>
    <property type="match status" value="1"/>
</dbReference>
<dbReference type="Pfam" id="PF12777">
    <property type="entry name" value="MT"/>
    <property type="match status" value="1"/>
</dbReference>
<dbReference type="InterPro" id="IPR002048">
    <property type="entry name" value="EF_hand_dom"/>
</dbReference>
<dbReference type="InterPro" id="IPR043157">
    <property type="entry name" value="Dynein_AAA1S"/>
</dbReference>